<dbReference type="EMBL" id="BNBE01000002">
    <property type="protein sequence ID" value="GHG14006.1"/>
    <property type="molecule type" value="Genomic_DNA"/>
</dbReference>
<dbReference type="Proteomes" id="UP000632849">
    <property type="component" value="Unassembled WGS sequence"/>
</dbReference>
<gene>
    <name evidence="2" type="ORF">GCM10017667_55190</name>
</gene>
<reference evidence="2" key="1">
    <citation type="journal article" date="2014" name="Int. J. Syst. Evol. Microbiol.">
        <title>Complete genome sequence of Corynebacterium casei LMG S-19264T (=DSM 44701T), isolated from a smear-ripened cheese.</title>
        <authorList>
            <consortium name="US DOE Joint Genome Institute (JGI-PGF)"/>
            <person name="Walter F."/>
            <person name="Albersmeier A."/>
            <person name="Kalinowski J."/>
            <person name="Ruckert C."/>
        </authorList>
    </citation>
    <scope>NUCLEOTIDE SEQUENCE</scope>
    <source>
        <strain evidence="2">JCM 4122</strain>
    </source>
</reference>
<feature type="region of interest" description="Disordered" evidence="1">
    <location>
        <begin position="1"/>
        <end position="22"/>
    </location>
</feature>
<name>A0A919ERR3_STRFL</name>
<proteinExistence type="predicted"/>
<reference evidence="2" key="2">
    <citation type="submission" date="2020-09" db="EMBL/GenBank/DDBJ databases">
        <authorList>
            <person name="Sun Q."/>
            <person name="Ohkuma M."/>
        </authorList>
    </citation>
    <scope>NUCLEOTIDE SEQUENCE</scope>
    <source>
        <strain evidence="2">JCM 4122</strain>
    </source>
</reference>
<keyword evidence="3" id="KW-1185">Reference proteome</keyword>
<accession>A0A919ERR3</accession>
<organism evidence="2 3">
    <name type="scientific">Streptomyces filamentosus</name>
    <name type="common">Streptomyces roseosporus</name>
    <dbReference type="NCBI Taxonomy" id="67294"/>
    <lineage>
        <taxon>Bacteria</taxon>
        <taxon>Bacillati</taxon>
        <taxon>Actinomycetota</taxon>
        <taxon>Actinomycetes</taxon>
        <taxon>Kitasatosporales</taxon>
        <taxon>Streptomycetaceae</taxon>
        <taxon>Streptomyces</taxon>
    </lineage>
</organism>
<protein>
    <submittedName>
        <fullName evidence="2">Uncharacterized protein</fullName>
    </submittedName>
</protein>
<evidence type="ECO:0000256" key="1">
    <source>
        <dbReference type="SAM" id="MobiDB-lite"/>
    </source>
</evidence>
<dbReference type="AlphaFoldDB" id="A0A919ERR3"/>
<sequence length="69" mass="7438">MAHRAHMVVRAAQDQHGPVTVSSSGAMGKLFLESRDFGSGKVADIGEHIRDQRCSNKAIARSSSQMWAA</sequence>
<comment type="caution">
    <text evidence="2">The sequence shown here is derived from an EMBL/GenBank/DDBJ whole genome shotgun (WGS) entry which is preliminary data.</text>
</comment>
<evidence type="ECO:0000313" key="2">
    <source>
        <dbReference type="EMBL" id="GHG14006.1"/>
    </source>
</evidence>
<evidence type="ECO:0000313" key="3">
    <source>
        <dbReference type="Proteomes" id="UP000632849"/>
    </source>
</evidence>